<feature type="region of interest" description="Disordered" evidence="1">
    <location>
        <begin position="1"/>
        <end position="78"/>
    </location>
</feature>
<reference evidence="2 3" key="1">
    <citation type="submission" date="2020-08" db="EMBL/GenBank/DDBJ databases">
        <title>The completed genome sequence of the pathogenic ascomycete fungus Penicillium digitatum.</title>
        <authorList>
            <person name="Wang M."/>
        </authorList>
    </citation>
    <scope>NUCLEOTIDE SEQUENCE [LARGE SCALE GENOMIC DNA]</scope>
    <source>
        <strain evidence="2 3">PdW03</strain>
    </source>
</reference>
<protein>
    <submittedName>
        <fullName evidence="2">Transcriptional activator protein</fullName>
    </submittedName>
</protein>
<gene>
    <name evidence="2" type="ORF">Pdw03_2506</name>
</gene>
<dbReference type="GeneID" id="26230398"/>
<dbReference type="EMBL" id="CP060774">
    <property type="protein sequence ID" value="QQK39652.1"/>
    <property type="molecule type" value="Genomic_DNA"/>
</dbReference>
<evidence type="ECO:0000256" key="1">
    <source>
        <dbReference type="SAM" id="MobiDB-lite"/>
    </source>
</evidence>
<feature type="compositionally biased region" description="Low complexity" evidence="1">
    <location>
        <begin position="57"/>
        <end position="69"/>
    </location>
</feature>
<organism evidence="2 3">
    <name type="scientific">Penicillium digitatum</name>
    <name type="common">Green mold</name>
    <dbReference type="NCBI Taxonomy" id="36651"/>
    <lineage>
        <taxon>Eukaryota</taxon>
        <taxon>Fungi</taxon>
        <taxon>Dikarya</taxon>
        <taxon>Ascomycota</taxon>
        <taxon>Pezizomycotina</taxon>
        <taxon>Eurotiomycetes</taxon>
        <taxon>Eurotiomycetidae</taxon>
        <taxon>Eurotiales</taxon>
        <taxon>Aspergillaceae</taxon>
        <taxon>Penicillium</taxon>
    </lineage>
</organism>
<feature type="compositionally biased region" description="Polar residues" evidence="1">
    <location>
        <begin position="1"/>
        <end position="18"/>
    </location>
</feature>
<dbReference type="Proteomes" id="UP000595662">
    <property type="component" value="Chromosome 1"/>
</dbReference>
<evidence type="ECO:0000313" key="2">
    <source>
        <dbReference type="EMBL" id="QQK39652.1"/>
    </source>
</evidence>
<accession>A0A7T7BH80</accession>
<name>A0A7T7BH80_PENDI</name>
<evidence type="ECO:0000313" key="3">
    <source>
        <dbReference type="Proteomes" id="UP000595662"/>
    </source>
</evidence>
<dbReference type="RefSeq" id="XP_065955612.1">
    <property type="nucleotide sequence ID" value="XM_066100212.1"/>
</dbReference>
<sequence length="134" mass="14831">MVLESALNTSGIGSLTAHSNEDCQVNDLDGSRSAEPNFPTAEDTIVGAETSPRDSQRTSSSSIRNTTSSLAEPPAEWATTHHGRRLWETYHPQMRAKGLMMYSMYSMLSVWRPLFPLLHGPTFLQAMEVCSNEN</sequence>
<dbReference type="AlphaFoldDB" id="A0A7T7BH80"/>
<proteinExistence type="predicted"/>